<evidence type="ECO:0000256" key="6">
    <source>
        <dbReference type="ARBA" id="ARBA00022692"/>
    </source>
</evidence>
<sequence>MLKSLTLFLSILTVQAFAQTGTIKGTVTTSDGKPAEFVNVVLAGTNKASVVNEAGNYTINKVPAGTYTLTASFTGLLTQKSTVTVTAGETSVVNFTLTEDNRQLQEVVVNSNSRQTNKETDYVARMPLKNLENPQVYNVVGKELMKEQLMTDVKEVFRAAPGVAPTEYVTGSFAVLFRGFTNFDYARNGMATSVYRSGTEIANLERVELIKGPSGTLFGSQISTFGGAINLVTKKPYAAFGGEIDYSMGSFDLSRATIDLNTPLNNEKTVLLRFNAVKHQQNSSNEYGKNKRYVISPSLSYQASDRLSFLFDFEYFNSDANRLAYTLLFGDQVPFKSAKDIPLGFKKSFFQNDLLSDAEATKYFGQAKYQISKNWTSTTGVSHVNEFLNHSYQPYVEWTNATTAKTSIRHFGPRERTYANIQQNFNGSFNTGKIHHNILIGASYEFNDETLTYKALELDEIDITQPFEKSGLSRVTGLLADNSIASSTDAYGGNSFGAYVSDVINWTGRLSTMLSLRFDRFKQTYEGGFVQPSLSPKLGVVYQLVKDKVSLFGNFMNGFQNQGPLEQPDGSLFKPKPVFANQMEGGVKAELPGGVLGGSISYYHIGIDNALRTDDALYSFQDGKQVSKGVEVELTANPLTGLSIVAGYGYNENKYTKADAYEGKLATQAPKHIVNYWLNYRLPFESIKGIGVGFGGNYIGDSYLNSSNTYTIPAYHIINAAVSYQKEKWKFGFKLNNISNVEYWDLVGNPQFTRNFVANFSFKF</sequence>
<keyword evidence="7 16" id="KW-0732">Signal</keyword>
<keyword evidence="13 14" id="KW-0998">Cell outer membrane</keyword>
<dbReference type="Pfam" id="PF13715">
    <property type="entry name" value="CarbopepD_reg_2"/>
    <property type="match status" value="1"/>
</dbReference>
<evidence type="ECO:0000313" key="19">
    <source>
        <dbReference type="EMBL" id="MEJ2904996.1"/>
    </source>
</evidence>
<evidence type="ECO:0000256" key="10">
    <source>
        <dbReference type="ARBA" id="ARBA00023077"/>
    </source>
</evidence>
<keyword evidence="4 14" id="KW-1134">Transmembrane beta strand</keyword>
<dbReference type="EMBL" id="JBBEUB010000009">
    <property type="protein sequence ID" value="MEJ2904996.1"/>
    <property type="molecule type" value="Genomic_DNA"/>
</dbReference>
<dbReference type="InterPro" id="IPR036942">
    <property type="entry name" value="Beta-barrel_TonB_sf"/>
</dbReference>
<dbReference type="SUPFAM" id="SSF56935">
    <property type="entry name" value="Porins"/>
    <property type="match status" value="1"/>
</dbReference>
<dbReference type="PANTHER" id="PTHR32552">
    <property type="entry name" value="FERRICHROME IRON RECEPTOR-RELATED"/>
    <property type="match status" value="1"/>
</dbReference>
<keyword evidence="6 14" id="KW-0812">Transmembrane</keyword>
<organism evidence="19 20">
    <name type="scientific">Pedobacter panaciterrae</name>
    <dbReference type="NCBI Taxonomy" id="363849"/>
    <lineage>
        <taxon>Bacteria</taxon>
        <taxon>Pseudomonadati</taxon>
        <taxon>Bacteroidota</taxon>
        <taxon>Sphingobacteriia</taxon>
        <taxon>Sphingobacteriales</taxon>
        <taxon>Sphingobacteriaceae</taxon>
        <taxon>Pedobacter</taxon>
    </lineage>
</organism>
<dbReference type="Gene3D" id="2.60.40.1120">
    <property type="entry name" value="Carboxypeptidase-like, regulatory domain"/>
    <property type="match status" value="1"/>
</dbReference>
<feature type="signal peptide" evidence="16">
    <location>
        <begin position="1"/>
        <end position="18"/>
    </location>
</feature>
<dbReference type="PROSITE" id="PS52016">
    <property type="entry name" value="TONB_DEPENDENT_REC_3"/>
    <property type="match status" value="1"/>
</dbReference>
<dbReference type="Gene3D" id="2.170.130.10">
    <property type="entry name" value="TonB-dependent receptor, plug domain"/>
    <property type="match status" value="1"/>
</dbReference>
<dbReference type="CDD" id="cd01347">
    <property type="entry name" value="ligand_gated_channel"/>
    <property type="match status" value="1"/>
</dbReference>
<evidence type="ECO:0000256" key="12">
    <source>
        <dbReference type="ARBA" id="ARBA00023170"/>
    </source>
</evidence>
<dbReference type="PANTHER" id="PTHR32552:SF68">
    <property type="entry name" value="FERRICHROME OUTER MEMBRANE TRANSPORTER_PHAGE RECEPTOR"/>
    <property type="match status" value="1"/>
</dbReference>
<dbReference type="InterPro" id="IPR013784">
    <property type="entry name" value="Carb-bd-like_fold"/>
</dbReference>
<dbReference type="Pfam" id="PF00593">
    <property type="entry name" value="TonB_dep_Rec_b-barrel"/>
    <property type="match status" value="1"/>
</dbReference>
<keyword evidence="8" id="KW-0408">Iron</keyword>
<evidence type="ECO:0000256" key="5">
    <source>
        <dbReference type="ARBA" id="ARBA00022496"/>
    </source>
</evidence>
<comment type="caution">
    <text evidence="19">The sequence shown here is derived from an EMBL/GenBank/DDBJ whole genome shotgun (WGS) entry which is preliminary data.</text>
</comment>
<evidence type="ECO:0000256" key="3">
    <source>
        <dbReference type="ARBA" id="ARBA00022448"/>
    </source>
</evidence>
<evidence type="ECO:0000313" key="20">
    <source>
        <dbReference type="Proteomes" id="UP001378956"/>
    </source>
</evidence>
<dbReference type="InterPro" id="IPR037066">
    <property type="entry name" value="Plug_dom_sf"/>
</dbReference>
<evidence type="ECO:0000256" key="14">
    <source>
        <dbReference type="PROSITE-ProRule" id="PRU01360"/>
    </source>
</evidence>
<dbReference type="InterPro" id="IPR010105">
    <property type="entry name" value="TonB_sidphr_rcpt"/>
</dbReference>
<comment type="subcellular location">
    <subcellularLocation>
        <location evidence="1 14">Cell outer membrane</location>
        <topology evidence="1 14">Multi-pass membrane protein</topology>
    </subcellularLocation>
</comment>
<evidence type="ECO:0000256" key="15">
    <source>
        <dbReference type="RuleBase" id="RU003357"/>
    </source>
</evidence>
<evidence type="ECO:0000256" key="13">
    <source>
        <dbReference type="ARBA" id="ARBA00023237"/>
    </source>
</evidence>
<keyword evidence="12 19" id="KW-0675">Receptor</keyword>
<evidence type="ECO:0000259" key="17">
    <source>
        <dbReference type="Pfam" id="PF00593"/>
    </source>
</evidence>
<evidence type="ECO:0000256" key="8">
    <source>
        <dbReference type="ARBA" id="ARBA00023004"/>
    </source>
</evidence>
<dbReference type="NCBIfam" id="TIGR01783">
    <property type="entry name" value="TonB-siderophor"/>
    <property type="match status" value="1"/>
</dbReference>
<keyword evidence="3 14" id="KW-0813">Transport</keyword>
<dbReference type="InterPro" id="IPR039426">
    <property type="entry name" value="TonB-dep_rcpt-like"/>
</dbReference>
<dbReference type="InterPro" id="IPR012910">
    <property type="entry name" value="Plug_dom"/>
</dbReference>
<protein>
    <submittedName>
        <fullName evidence="19">TonB-dependent receptor</fullName>
    </submittedName>
</protein>
<evidence type="ECO:0000256" key="16">
    <source>
        <dbReference type="SAM" id="SignalP"/>
    </source>
</evidence>
<keyword evidence="11 14" id="KW-0472">Membrane</keyword>
<keyword evidence="10 15" id="KW-0798">TonB box</keyword>
<evidence type="ECO:0000259" key="18">
    <source>
        <dbReference type="Pfam" id="PF07715"/>
    </source>
</evidence>
<evidence type="ECO:0000256" key="2">
    <source>
        <dbReference type="ARBA" id="ARBA00009810"/>
    </source>
</evidence>
<comment type="similarity">
    <text evidence="2 14 15">Belongs to the TonB-dependent receptor family.</text>
</comment>
<evidence type="ECO:0000256" key="7">
    <source>
        <dbReference type="ARBA" id="ARBA00022729"/>
    </source>
</evidence>
<keyword evidence="5" id="KW-0410">Iron transport</keyword>
<evidence type="ECO:0000256" key="11">
    <source>
        <dbReference type="ARBA" id="ARBA00023136"/>
    </source>
</evidence>
<keyword evidence="9" id="KW-0406">Ion transport</keyword>
<dbReference type="Pfam" id="PF07715">
    <property type="entry name" value="Plug"/>
    <property type="match status" value="1"/>
</dbReference>
<dbReference type="RefSeq" id="WP_337717465.1">
    <property type="nucleotide sequence ID" value="NZ_JBBEUB010000009.1"/>
</dbReference>
<dbReference type="InterPro" id="IPR000531">
    <property type="entry name" value="Beta-barrel_TonB"/>
</dbReference>
<accession>A0ABU8NTR5</accession>
<evidence type="ECO:0000256" key="9">
    <source>
        <dbReference type="ARBA" id="ARBA00023065"/>
    </source>
</evidence>
<reference evidence="19 20" key="1">
    <citation type="submission" date="2024-03" db="EMBL/GenBank/DDBJ databases">
        <title>Sequence of Lycoming College Course Isolates.</title>
        <authorList>
            <person name="Plotts O."/>
            <person name="Newman J."/>
        </authorList>
    </citation>
    <scope>NUCLEOTIDE SEQUENCE [LARGE SCALE GENOMIC DNA]</scope>
    <source>
        <strain evidence="19 20">CJB-3</strain>
    </source>
</reference>
<feature type="chain" id="PRO_5046512943" evidence="16">
    <location>
        <begin position="19"/>
        <end position="764"/>
    </location>
</feature>
<dbReference type="Gene3D" id="2.40.170.20">
    <property type="entry name" value="TonB-dependent receptor, beta-barrel domain"/>
    <property type="match status" value="1"/>
</dbReference>
<keyword evidence="20" id="KW-1185">Reference proteome</keyword>
<feature type="domain" description="TonB-dependent receptor plug" evidence="18">
    <location>
        <begin position="131"/>
        <end position="221"/>
    </location>
</feature>
<evidence type="ECO:0000256" key="1">
    <source>
        <dbReference type="ARBA" id="ARBA00004571"/>
    </source>
</evidence>
<evidence type="ECO:0000256" key="4">
    <source>
        <dbReference type="ARBA" id="ARBA00022452"/>
    </source>
</evidence>
<dbReference type="Proteomes" id="UP001378956">
    <property type="component" value="Unassembled WGS sequence"/>
</dbReference>
<feature type="domain" description="TonB-dependent receptor-like beta-barrel" evidence="17">
    <location>
        <begin position="398"/>
        <end position="738"/>
    </location>
</feature>
<proteinExistence type="inferred from homology"/>
<gene>
    <name evidence="19" type="ORF">WAE58_21300</name>
</gene>
<dbReference type="SUPFAM" id="SSF49452">
    <property type="entry name" value="Starch-binding domain-like"/>
    <property type="match status" value="1"/>
</dbReference>
<name>A0ABU8NTR5_9SPHI</name>